<keyword evidence="8" id="KW-1185">Reference proteome</keyword>
<evidence type="ECO:0000256" key="5">
    <source>
        <dbReference type="SAM" id="Phobius"/>
    </source>
</evidence>
<dbReference type="Pfam" id="PF00512">
    <property type="entry name" value="HisKA"/>
    <property type="match status" value="1"/>
</dbReference>
<protein>
    <recommendedName>
        <fullName evidence="2">histidine kinase</fullName>
        <ecNumber evidence="2">2.7.13.3</ecNumber>
    </recommendedName>
</protein>
<evidence type="ECO:0000256" key="4">
    <source>
        <dbReference type="ARBA" id="ARBA00023012"/>
    </source>
</evidence>
<proteinExistence type="predicted"/>
<sequence>MRQKARLQTKVTLLLLLIVTVQVVLLGVFISRKADVAMRESSYGRIHFVLNEVSRRSGQLLYHANWANLAVNLTHDFLNDPDLIYFFVTDPEGVILIAQNDNVLDSRDPLVVPEDVQSLKLADQMEVRLYPYDETERFQIRHAVLKAPVSYMGVERGRAGEPVLDAVRPIRYGDSLMGYLRMGFSTQALRKQIQAQYFLVGIGGAILLVSLAGGMVLVLHRHIRPLSLLTRALVRLEDADSPLALRQYLESIRPEDVPVTTREVEALRDAFSRMRHHLVDTFVQLEHFMEATRVLASQAHTASEAKGQFLANMSHEIRTPMNGVIGMAELLLETKLDPVQRNYAEMIRSSGEGLLDIITRVLDFSRIEAGCVDMNEEAFSLRDVMEESLDVLAISAATQGLALTGWIHEKVPDSLMGDALRLKQVLVNLVGNAVKFTEKGYVNLQIVTESEAENTLVLRFEVQDTGIGIPEERAGSLFQPFSQGDSSMGRRYGGTGLGLVISRQLVHLMGGDMGFDSRESGGTTFWFTAIFGKVRKVEERVVRFLAGRRVLLLVSAPLLAAQMEGYLRQWGAGVTILASADRLAFLTREERQGFFLILVDEDVEGFRLLEQRGWTAHFPPFWGLLSARMFCPGTGAVGREYSFCLPRPVKYRQLEQAIQDSLRKTG</sequence>
<keyword evidence="3" id="KW-0597">Phosphoprotein</keyword>
<dbReference type="PROSITE" id="PS50109">
    <property type="entry name" value="HIS_KIN"/>
    <property type="match status" value="1"/>
</dbReference>
<reference evidence="7 8" key="1">
    <citation type="submission" date="2022-11" db="EMBL/GenBank/DDBJ databases">
        <title>Desulfobotulus tamanensis H1 sp. nov. - anaerobic, alkaliphilic, sulphate reducing bacterium isolated from terrestrial mud volcano.</title>
        <authorList>
            <person name="Frolova A."/>
            <person name="Merkel A.Y."/>
            <person name="Slobodkin A.I."/>
        </authorList>
    </citation>
    <scope>NUCLEOTIDE SEQUENCE [LARGE SCALE GENOMIC DNA]</scope>
    <source>
        <strain evidence="7 8">H1</strain>
    </source>
</reference>
<name>A0ABT3NB87_9BACT</name>
<keyword evidence="4" id="KW-0902">Two-component regulatory system</keyword>
<dbReference type="InterPro" id="IPR036097">
    <property type="entry name" value="HisK_dim/P_sf"/>
</dbReference>
<evidence type="ECO:0000313" key="8">
    <source>
        <dbReference type="Proteomes" id="UP001209681"/>
    </source>
</evidence>
<organism evidence="7 8">
    <name type="scientific">Desulfobotulus pelophilus</name>
    <dbReference type="NCBI Taxonomy" id="2823377"/>
    <lineage>
        <taxon>Bacteria</taxon>
        <taxon>Pseudomonadati</taxon>
        <taxon>Thermodesulfobacteriota</taxon>
        <taxon>Desulfobacteria</taxon>
        <taxon>Desulfobacterales</taxon>
        <taxon>Desulfobacteraceae</taxon>
        <taxon>Desulfobotulus</taxon>
    </lineage>
</organism>
<feature type="transmembrane region" description="Helical" evidence="5">
    <location>
        <begin position="12"/>
        <end position="30"/>
    </location>
</feature>
<dbReference type="Gene3D" id="3.30.565.10">
    <property type="entry name" value="Histidine kinase-like ATPase, C-terminal domain"/>
    <property type="match status" value="1"/>
</dbReference>
<feature type="domain" description="Histidine kinase" evidence="6">
    <location>
        <begin position="312"/>
        <end position="533"/>
    </location>
</feature>
<dbReference type="Gene3D" id="1.10.287.130">
    <property type="match status" value="1"/>
</dbReference>
<dbReference type="GO" id="GO:0005524">
    <property type="term" value="F:ATP binding"/>
    <property type="evidence" value="ECO:0007669"/>
    <property type="project" value="UniProtKB-KW"/>
</dbReference>
<dbReference type="PRINTS" id="PR00344">
    <property type="entry name" value="BCTRLSENSOR"/>
</dbReference>
<keyword evidence="7" id="KW-0547">Nucleotide-binding</keyword>
<dbReference type="Pfam" id="PF02518">
    <property type="entry name" value="HATPase_c"/>
    <property type="match status" value="1"/>
</dbReference>
<dbReference type="InterPro" id="IPR005467">
    <property type="entry name" value="His_kinase_dom"/>
</dbReference>
<accession>A0ABT3NB87</accession>
<dbReference type="PANTHER" id="PTHR45339:SF1">
    <property type="entry name" value="HYBRID SIGNAL TRANSDUCTION HISTIDINE KINASE J"/>
    <property type="match status" value="1"/>
</dbReference>
<gene>
    <name evidence="7" type="ORF">OOT00_12145</name>
</gene>
<dbReference type="SMART" id="SM00388">
    <property type="entry name" value="HisKA"/>
    <property type="match status" value="1"/>
</dbReference>
<keyword evidence="7" id="KW-0067">ATP-binding</keyword>
<keyword evidence="5" id="KW-1133">Transmembrane helix</keyword>
<dbReference type="SUPFAM" id="SSF47384">
    <property type="entry name" value="Homodimeric domain of signal transducing histidine kinase"/>
    <property type="match status" value="1"/>
</dbReference>
<dbReference type="EMBL" id="JAPFPW010000015">
    <property type="protein sequence ID" value="MCW7754732.1"/>
    <property type="molecule type" value="Genomic_DNA"/>
</dbReference>
<comment type="catalytic activity">
    <reaction evidence="1">
        <text>ATP + protein L-histidine = ADP + protein N-phospho-L-histidine.</text>
        <dbReference type="EC" id="2.7.13.3"/>
    </reaction>
</comment>
<dbReference type="EC" id="2.7.13.3" evidence="2"/>
<dbReference type="SUPFAM" id="SSF55874">
    <property type="entry name" value="ATPase domain of HSP90 chaperone/DNA topoisomerase II/histidine kinase"/>
    <property type="match status" value="1"/>
</dbReference>
<dbReference type="CDD" id="cd16922">
    <property type="entry name" value="HATPase_EvgS-ArcB-TorS-like"/>
    <property type="match status" value="1"/>
</dbReference>
<dbReference type="CDD" id="cd00082">
    <property type="entry name" value="HisKA"/>
    <property type="match status" value="1"/>
</dbReference>
<dbReference type="InterPro" id="IPR003661">
    <property type="entry name" value="HisK_dim/P_dom"/>
</dbReference>
<dbReference type="InterPro" id="IPR036890">
    <property type="entry name" value="HATPase_C_sf"/>
</dbReference>
<comment type="caution">
    <text evidence="7">The sequence shown here is derived from an EMBL/GenBank/DDBJ whole genome shotgun (WGS) entry which is preliminary data.</text>
</comment>
<dbReference type="PANTHER" id="PTHR45339">
    <property type="entry name" value="HYBRID SIGNAL TRANSDUCTION HISTIDINE KINASE J"/>
    <property type="match status" value="1"/>
</dbReference>
<feature type="transmembrane region" description="Helical" evidence="5">
    <location>
        <begin position="197"/>
        <end position="219"/>
    </location>
</feature>
<dbReference type="RefSeq" id="WP_265425646.1">
    <property type="nucleotide sequence ID" value="NZ_JAPFPW010000015.1"/>
</dbReference>
<evidence type="ECO:0000259" key="6">
    <source>
        <dbReference type="PROSITE" id="PS50109"/>
    </source>
</evidence>
<evidence type="ECO:0000256" key="3">
    <source>
        <dbReference type="ARBA" id="ARBA00022553"/>
    </source>
</evidence>
<evidence type="ECO:0000256" key="1">
    <source>
        <dbReference type="ARBA" id="ARBA00000085"/>
    </source>
</evidence>
<dbReference type="InterPro" id="IPR003594">
    <property type="entry name" value="HATPase_dom"/>
</dbReference>
<keyword evidence="5" id="KW-0812">Transmembrane</keyword>
<evidence type="ECO:0000256" key="2">
    <source>
        <dbReference type="ARBA" id="ARBA00012438"/>
    </source>
</evidence>
<evidence type="ECO:0000313" key="7">
    <source>
        <dbReference type="EMBL" id="MCW7754732.1"/>
    </source>
</evidence>
<dbReference type="InterPro" id="IPR004358">
    <property type="entry name" value="Sig_transdc_His_kin-like_C"/>
</dbReference>
<dbReference type="Proteomes" id="UP001209681">
    <property type="component" value="Unassembled WGS sequence"/>
</dbReference>
<keyword evidence="5" id="KW-0472">Membrane</keyword>
<dbReference type="SMART" id="SM00387">
    <property type="entry name" value="HATPase_c"/>
    <property type="match status" value="1"/>
</dbReference>